<dbReference type="InterPro" id="IPR007310">
    <property type="entry name" value="Aerobactin_biosyn_IucA/IucC_N"/>
</dbReference>
<gene>
    <name evidence="3" type="ORF">ACFONL_18415</name>
</gene>
<feature type="domain" description="Aerobactin siderophore biosynthesis IucA/IucC N-terminal" evidence="2">
    <location>
        <begin position="154"/>
        <end position="279"/>
    </location>
</feature>
<dbReference type="PANTHER" id="PTHR34384:SF5">
    <property type="entry name" value="L-2,3-DIAMINOPROPANOATE--CITRATE LIGASE"/>
    <property type="match status" value="1"/>
</dbReference>
<evidence type="ECO:0000256" key="1">
    <source>
        <dbReference type="ARBA" id="ARBA00007832"/>
    </source>
</evidence>
<name>A0ABV7UKU9_9HYPH</name>
<dbReference type="RefSeq" id="WP_191321036.1">
    <property type="nucleotide sequence ID" value="NZ_BNCG01000037.1"/>
</dbReference>
<keyword evidence="4" id="KW-1185">Reference proteome</keyword>
<proteinExistence type="inferred from homology"/>
<evidence type="ECO:0000313" key="3">
    <source>
        <dbReference type="EMBL" id="MFC3639319.1"/>
    </source>
</evidence>
<sequence length="283" mass="30098">MMETRPKPTDTAARVSARAFLLSLLREWDGWSLESDDASGAGCHGSATQDAARLLLPLPFHGVTLAIAVSHASAVGCHGIRPPFYEVRPTGEECTIPFALAAALIATEPAITGDADAAQLQTFLARVLDSMANVEDVVRQLPDRAPVCAARDISFIEGEQTLRYGHAVHPTPRSRDEFSITDSRQFAAEYGAGFQLRWWAAAPGNVVHASSRSASAPAMVRDLLATDGAISGAVSEAERTGRVILPMHPWQAARLALDEEVGCLMRSGAITDLGPSGARHVLP</sequence>
<organism evidence="3 4">
    <name type="scientific">Camelimonas fluminis</name>
    <dbReference type="NCBI Taxonomy" id="1576911"/>
    <lineage>
        <taxon>Bacteria</taxon>
        <taxon>Pseudomonadati</taxon>
        <taxon>Pseudomonadota</taxon>
        <taxon>Alphaproteobacteria</taxon>
        <taxon>Hyphomicrobiales</taxon>
        <taxon>Chelatococcaceae</taxon>
        <taxon>Camelimonas</taxon>
    </lineage>
</organism>
<dbReference type="InterPro" id="IPR037455">
    <property type="entry name" value="LucA/IucC-like"/>
</dbReference>
<evidence type="ECO:0000313" key="4">
    <source>
        <dbReference type="Proteomes" id="UP001595704"/>
    </source>
</evidence>
<evidence type="ECO:0000259" key="2">
    <source>
        <dbReference type="Pfam" id="PF04183"/>
    </source>
</evidence>
<dbReference type="Proteomes" id="UP001595704">
    <property type="component" value="Unassembled WGS sequence"/>
</dbReference>
<comment type="caution">
    <text evidence="3">The sequence shown here is derived from an EMBL/GenBank/DDBJ whole genome shotgun (WGS) entry which is preliminary data.</text>
</comment>
<reference evidence="4" key="1">
    <citation type="journal article" date="2019" name="Int. J. Syst. Evol. Microbiol.">
        <title>The Global Catalogue of Microorganisms (GCM) 10K type strain sequencing project: providing services to taxonomists for standard genome sequencing and annotation.</title>
        <authorList>
            <consortium name="The Broad Institute Genomics Platform"/>
            <consortium name="The Broad Institute Genome Sequencing Center for Infectious Disease"/>
            <person name="Wu L."/>
            <person name="Ma J."/>
        </authorList>
    </citation>
    <scope>NUCLEOTIDE SEQUENCE [LARGE SCALE GENOMIC DNA]</scope>
    <source>
        <strain evidence="4">KCTC 42282</strain>
    </source>
</reference>
<dbReference type="PANTHER" id="PTHR34384">
    <property type="entry name" value="L-2,3-DIAMINOPROPANOATE--CITRATE LIGASE"/>
    <property type="match status" value="1"/>
</dbReference>
<comment type="similarity">
    <text evidence="1">Belongs to the IucA/IucC family.</text>
</comment>
<dbReference type="Pfam" id="PF04183">
    <property type="entry name" value="IucA_IucC"/>
    <property type="match status" value="1"/>
</dbReference>
<dbReference type="EMBL" id="JBHRYC010000091">
    <property type="protein sequence ID" value="MFC3639319.1"/>
    <property type="molecule type" value="Genomic_DNA"/>
</dbReference>
<protein>
    <submittedName>
        <fullName evidence="3">IucA/IucC family protein</fullName>
    </submittedName>
</protein>
<accession>A0ABV7UKU9</accession>